<proteinExistence type="inferred from homology"/>
<sequence>MAVEITVPPLGESLVDAVVGQWLKGEGDEVSRGETIVELETDKVNLDVTASEDGVLARIDKHEGDVVTVGEVLGMVNAGAQASNGAGPSSGADAGTSVDAAAAPVDQAAASGTPEMTDRSEAIAPVSETPAPADAPGSLATPDSAPDVGSATQAPEPPTRTSPETRPSQPSSFDNGANRAAPLVRRLAEEHHIDLARVTGSGPGGRITREDVMALAAAPGAGASASTAPVPPATAPPIASVPAGTPAAPGPVMTDPREERVRLSRRRQTIAQRLVQAQQTAAMLTTFNEIDMTAVMEVRSRRKDAFKERHGVGLGFMSFFTKAAIGALKAFPRVNAEMRGTDELVLKHYYDIGIAVGVEEGLVVPVVRDADRKSFAEIEREIGALAVKARDNTLALSDLQGGTFTITNGGVFGSLLSTPILNAPQVGILGMHTIQKRPIAIGNEVVVRPMMYVALSYDHRIVDGREAVQFLVRIKELLEDPESLLLEG</sequence>
<dbReference type="SUPFAM" id="SSF51230">
    <property type="entry name" value="Single hybrid motif"/>
    <property type="match status" value="1"/>
</dbReference>
<evidence type="ECO:0000256" key="12">
    <source>
        <dbReference type="SAM" id="MobiDB-lite"/>
    </source>
</evidence>
<reference evidence="15" key="1">
    <citation type="submission" date="2020-02" db="EMBL/GenBank/DDBJ databases">
        <authorList>
            <person name="Meier V. D."/>
        </authorList>
    </citation>
    <scope>NUCLEOTIDE SEQUENCE</scope>
    <source>
        <strain evidence="15">AVDCRST_MAG70</strain>
    </source>
</reference>
<evidence type="ECO:0000256" key="6">
    <source>
        <dbReference type="ARBA" id="ARBA00022532"/>
    </source>
</evidence>
<comment type="cofactor">
    <cofactor evidence="11">
        <name>(R)-lipoate</name>
        <dbReference type="ChEBI" id="CHEBI:83088"/>
    </cofactor>
    <text evidence="11">Binds 1 lipoyl cofactor covalently.</text>
</comment>
<dbReference type="InterPro" id="IPR036625">
    <property type="entry name" value="E3-bd_dom_sf"/>
</dbReference>
<evidence type="ECO:0000256" key="5">
    <source>
        <dbReference type="ARBA" id="ARBA00019511"/>
    </source>
</evidence>
<comment type="function">
    <text evidence="1 11">E2 component of the 2-oxoglutarate dehydrogenase (OGDH) complex which catalyzes the second step in the conversion of 2-oxoglutarate to succinyl-CoA and CO(2).</text>
</comment>
<dbReference type="Pfam" id="PF00198">
    <property type="entry name" value="2-oxoacid_dh"/>
    <property type="match status" value="1"/>
</dbReference>
<comment type="catalytic activity">
    <reaction evidence="10 11">
        <text>N(6)-[(R)-dihydrolipoyl]-L-lysyl-[protein] + succinyl-CoA = N(6)-[(R)-S(8)-succinyldihydrolipoyl]-L-lysyl-[protein] + CoA</text>
        <dbReference type="Rhea" id="RHEA:15213"/>
        <dbReference type="Rhea" id="RHEA-COMP:10475"/>
        <dbReference type="Rhea" id="RHEA-COMP:20092"/>
        <dbReference type="ChEBI" id="CHEBI:57287"/>
        <dbReference type="ChEBI" id="CHEBI:57292"/>
        <dbReference type="ChEBI" id="CHEBI:83100"/>
        <dbReference type="ChEBI" id="CHEBI:83120"/>
        <dbReference type="EC" id="2.3.1.61"/>
    </reaction>
</comment>
<dbReference type="FunFam" id="3.30.559.10:FF:000007">
    <property type="entry name" value="Dihydrolipoamide acetyltransferase component of pyruvate dehydrogenase complex"/>
    <property type="match status" value="1"/>
</dbReference>
<dbReference type="GO" id="GO:0006099">
    <property type="term" value="P:tricarboxylic acid cycle"/>
    <property type="evidence" value="ECO:0007669"/>
    <property type="project" value="UniProtKB-UniRule"/>
</dbReference>
<evidence type="ECO:0000256" key="4">
    <source>
        <dbReference type="ARBA" id="ARBA00012945"/>
    </source>
</evidence>
<keyword evidence="7 11" id="KW-0808">Transferase</keyword>
<feature type="region of interest" description="Disordered" evidence="12">
    <location>
        <begin position="127"/>
        <end position="177"/>
    </location>
</feature>
<dbReference type="GO" id="GO:0005829">
    <property type="term" value="C:cytosol"/>
    <property type="evidence" value="ECO:0007669"/>
    <property type="project" value="TreeGrafter"/>
</dbReference>
<evidence type="ECO:0000256" key="7">
    <source>
        <dbReference type="ARBA" id="ARBA00022679"/>
    </source>
</evidence>
<evidence type="ECO:0000313" key="15">
    <source>
        <dbReference type="EMBL" id="CAA9570240.1"/>
    </source>
</evidence>
<dbReference type="CDD" id="cd06849">
    <property type="entry name" value="lipoyl_domain"/>
    <property type="match status" value="1"/>
</dbReference>
<dbReference type="Gene3D" id="2.40.50.100">
    <property type="match status" value="1"/>
</dbReference>
<dbReference type="Gene3D" id="3.30.559.10">
    <property type="entry name" value="Chloramphenicol acetyltransferase-like domain"/>
    <property type="match status" value="1"/>
</dbReference>
<dbReference type="GO" id="GO:0045252">
    <property type="term" value="C:oxoglutarate dehydrogenase complex"/>
    <property type="evidence" value="ECO:0007669"/>
    <property type="project" value="UniProtKB-UniRule"/>
</dbReference>
<comment type="pathway">
    <text evidence="2 11">Amino-acid degradation; L-lysine degradation via saccharopine pathway; glutaryl-CoA from L-lysine: step 6/6.</text>
</comment>
<gene>
    <name evidence="15" type="ORF">AVDCRST_MAG70-2434</name>
</gene>
<dbReference type="InterPro" id="IPR050537">
    <property type="entry name" value="2-oxoacid_dehydrogenase"/>
</dbReference>
<dbReference type="Pfam" id="PF02817">
    <property type="entry name" value="E3_binding"/>
    <property type="match status" value="1"/>
</dbReference>
<dbReference type="PROSITE" id="PS00189">
    <property type="entry name" value="LIPOYL"/>
    <property type="match status" value="1"/>
</dbReference>
<dbReference type="SUPFAM" id="SSF52777">
    <property type="entry name" value="CoA-dependent acyltransferases"/>
    <property type="match status" value="1"/>
</dbReference>
<dbReference type="NCBIfam" id="NF004309">
    <property type="entry name" value="PRK05704.1"/>
    <property type="match status" value="1"/>
</dbReference>
<evidence type="ECO:0000259" key="14">
    <source>
        <dbReference type="PROSITE" id="PS51826"/>
    </source>
</evidence>
<dbReference type="PANTHER" id="PTHR43416">
    <property type="entry name" value="DIHYDROLIPOYLLYSINE-RESIDUE SUCCINYLTRANSFERASE COMPONENT OF 2-OXOGLUTARATE DEHYDROGENASE COMPLEX, MITOCHONDRIAL-RELATED"/>
    <property type="match status" value="1"/>
</dbReference>
<dbReference type="GO" id="GO:0004149">
    <property type="term" value="F:dihydrolipoyllysine-residue succinyltransferase activity"/>
    <property type="evidence" value="ECO:0007669"/>
    <property type="project" value="UniProtKB-UniRule"/>
</dbReference>
<dbReference type="AlphaFoldDB" id="A0A6J4V9R7"/>
<dbReference type="UniPathway" id="UPA00868">
    <property type="reaction ID" value="UER00840"/>
</dbReference>
<keyword evidence="6 11" id="KW-0816">Tricarboxylic acid cycle</keyword>
<organism evidence="15">
    <name type="scientific">uncultured Thermomicrobiales bacterium</name>
    <dbReference type="NCBI Taxonomy" id="1645740"/>
    <lineage>
        <taxon>Bacteria</taxon>
        <taxon>Pseudomonadati</taxon>
        <taxon>Thermomicrobiota</taxon>
        <taxon>Thermomicrobia</taxon>
        <taxon>Thermomicrobiales</taxon>
        <taxon>environmental samples</taxon>
    </lineage>
</organism>
<dbReference type="GO" id="GO:0033512">
    <property type="term" value="P:L-lysine catabolic process to acetyl-CoA via saccharopine"/>
    <property type="evidence" value="ECO:0007669"/>
    <property type="project" value="UniProtKB-UniRule"/>
</dbReference>
<evidence type="ECO:0000259" key="13">
    <source>
        <dbReference type="PROSITE" id="PS50968"/>
    </source>
</evidence>
<dbReference type="InterPro" id="IPR001078">
    <property type="entry name" value="2-oxoacid_DH_actylTfrase"/>
</dbReference>
<name>A0A6J4V9R7_9BACT</name>
<dbReference type="SUPFAM" id="SSF47005">
    <property type="entry name" value="Peripheral subunit-binding domain of 2-oxo acid dehydrogenase complex"/>
    <property type="match status" value="1"/>
</dbReference>
<evidence type="ECO:0000256" key="11">
    <source>
        <dbReference type="RuleBase" id="RU361138"/>
    </source>
</evidence>
<dbReference type="InterPro" id="IPR006255">
    <property type="entry name" value="SucB"/>
</dbReference>
<evidence type="ECO:0000256" key="8">
    <source>
        <dbReference type="ARBA" id="ARBA00022823"/>
    </source>
</evidence>
<dbReference type="InterPro" id="IPR011053">
    <property type="entry name" value="Single_hybrid_motif"/>
</dbReference>
<comment type="similarity">
    <text evidence="3 11">Belongs to the 2-oxoacid dehydrogenase family.</text>
</comment>
<dbReference type="PROSITE" id="PS51826">
    <property type="entry name" value="PSBD"/>
    <property type="match status" value="1"/>
</dbReference>
<dbReference type="InterPro" id="IPR023213">
    <property type="entry name" value="CAT-like_dom_sf"/>
</dbReference>
<dbReference type="PROSITE" id="PS50968">
    <property type="entry name" value="BIOTINYL_LIPOYL"/>
    <property type="match status" value="1"/>
</dbReference>
<dbReference type="Gene3D" id="4.10.320.10">
    <property type="entry name" value="E3-binding domain"/>
    <property type="match status" value="1"/>
</dbReference>
<evidence type="ECO:0000256" key="2">
    <source>
        <dbReference type="ARBA" id="ARBA00005145"/>
    </source>
</evidence>
<dbReference type="PANTHER" id="PTHR43416:SF5">
    <property type="entry name" value="DIHYDROLIPOYLLYSINE-RESIDUE SUCCINYLTRANSFERASE COMPONENT OF 2-OXOGLUTARATE DEHYDROGENASE COMPLEX, MITOCHONDRIAL"/>
    <property type="match status" value="1"/>
</dbReference>
<evidence type="ECO:0000256" key="10">
    <source>
        <dbReference type="ARBA" id="ARBA00052761"/>
    </source>
</evidence>
<keyword evidence="8 11" id="KW-0450">Lipoyl</keyword>
<evidence type="ECO:0000256" key="9">
    <source>
        <dbReference type="ARBA" id="ARBA00023315"/>
    </source>
</evidence>
<dbReference type="EMBL" id="CADCWH010000390">
    <property type="protein sequence ID" value="CAA9570240.1"/>
    <property type="molecule type" value="Genomic_DNA"/>
</dbReference>
<dbReference type="NCBIfam" id="TIGR01347">
    <property type="entry name" value="sucB"/>
    <property type="match status" value="1"/>
</dbReference>
<feature type="region of interest" description="Disordered" evidence="12">
    <location>
        <begin position="222"/>
        <end position="256"/>
    </location>
</feature>
<dbReference type="Pfam" id="PF00364">
    <property type="entry name" value="Biotin_lipoyl"/>
    <property type="match status" value="1"/>
</dbReference>
<evidence type="ECO:0000256" key="1">
    <source>
        <dbReference type="ARBA" id="ARBA00004052"/>
    </source>
</evidence>
<evidence type="ECO:0000256" key="3">
    <source>
        <dbReference type="ARBA" id="ARBA00007317"/>
    </source>
</evidence>
<feature type="compositionally biased region" description="Low complexity" evidence="12">
    <location>
        <begin position="161"/>
        <end position="172"/>
    </location>
</feature>
<accession>A0A6J4V9R7</accession>
<feature type="domain" description="Peripheral subunit-binding (PSBD)" evidence="14">
    <location>
        <begin position="179"/>
        <end position="216"/>
    </location>
</feature>
<dbReference type="InterPro" id="IPR000089">
    <property type="entry name" value="Biotin_lipoyl"/>
</dbReference>
<dbReference type="InterPro" id="IPR004167">
    <property type="entry name" value="PSBD"/>
</dbReference>
<dbReference type="InterPro" id="IPR003016">
    <property type="entry name" value="2-oxoA_DH_lipoyl-BS"/>
</dbReference>
<protein>
    <recommendedName>
        <fullName evidence="5 11">Dihydrolipoyllysine-residue succinyltransferase component of 2-oxoglutarate dehydrogenase complex</fullName>
        <ecNumber evidence="4 11">2.3.1.61</ecNumber>
    </recommendedName>
    <alternativeName>
        <fullName evidence="11">2-oxoglutarate dehydrogenase complex component E2</fullName>
    </alternativeName>
</protein>
<keyword evidence="9 11" id="KW-0012">Acyltransferase</keyword>
<feature type="domain" description="Lipoyl-binding" evidence="13">
    <location>
        <begin position="2"/>
        <end position="77"/>
    </location>
</feature>
<feature type="compositionally biased region" description="Low complexity" evidence="12">
    <location>
        <begin position="236"/>
        <end position="252"/>
    </location>
</feature>
<dbReference type="EC" id="2.3.1.61" evidence="4 11"/>